<evidence type="ECO:0000259" key="5">
    <source>
        <dbReference type="PROSITE" id="PS50109"/>
    </source>
</evidence>
<dbReference type="Pfam" id="PF13426">
    <property type="entry name" value="PAS_9"/>
    <property type="match status" value="1"/>
</dbReference>
<dbReference type="RefSeq" id="WP_354012114.1">
    <property type="nucleotide sequence ID" value="NZ_JBEPMU010000001.1"/>
</dbReference>
<feature type="modified residue" description="4-aspartylphosphate" evidence="4">
    <location>
        <position position="607"/>
    </location>
</feature>
<dbReference type="PANTHER" id="PTHR43065:SF49">
    <property type="entry name" value="HISTIDINE KINASE"/>
    <property type="match status" value="1"/>
</dbReference>
<dbReference type="SUPFAM" id="SSF55781">
    <property type="entry name" value="GAF domain-like"/>
    <property type="match status" value="1"/>
</dbReference>
<dbReference type="PROSITE" id="PS50109">
    <property type="entry name" value="HIS_KIN"/>
    <property type="match status" value="1"/>
</dbReference>
<evidence type="ECO:0000256" key="3">
    <source>
        <dbReference type="ARBA" id="ARBA00022553"/>
    </source>
</evidence>
<dbReference type="Gene3D" id="1.10.287.130">
    <property type="match status" value="1"/>
</dbReference>
<evidence type="ECO:0000259" key="7">
    <source>
        <dbReference type="PROSITE" id="PS50112"/>
    </source>
</evidence>
<dbReference type="SUPFAM" id="SSF55874">
    <property type="entry name" value="ATPase domain of HSP90 chaperone/DNA topoisomerase II/histidine kinase"/>
    <property type="match status" value="1"/>
</dbReference>
<dbReference type="Pfam" id="PF00512">
    <property type="entry name" value="HisKA"/>
    <property type="match status" value="1"/>
</dbReference>
<accession>A0ABV2JP46</accession>
<dbReference type="SUPFAM" id="SSF47384">
    <property type="entry name" value="Homodimeric domain of signal transducing histidine kinase"/>
    <property type="match status" value="1"/>
</dbReference>
<reference evidence="9 10" key="1">
    <citation type="submission" date="2024-06" db="EMBL/GenBank/DDBJ databases">
        <title>Sorghum-associated microbial communities from plants grown in Nebraska, USA.</title>
        <authorList>
            <person name="Schachtman D."/>
        </authorList>
    </citation>
    <scope>NUCLEOTIDE SEQUENCE [LARGE SCALE GENOMIC DNA]</scope>
    <source>
        <strain evidence="9 10">1073</strain>
    </source>
</reference>
<evidence type="ECO:0000256" key="1">
    <source>
        <dbReference type="ARBA" id="ARBA00000085"/>
    </source>
</evidence>
<dbReference type="InterPro" id="IPR029016">
    <property type="entry name" value="GAF-like_dom_sf"/>
</dbReference>
<dbReference type="SMART" id="SM00387">
    <property type="entry name" value="HATPase_c"/>
    <property type="match status" value="1"/>
</dbReference>
<dbReference type="InterPro" id="IPR000014">
    <property type="entry name" value="PAS"/>
</dbReference>
<proteinExistence type="predicted"/>
<comment type="catalytic activity">
    <reaction evidence="1">
        <text>ATP + protein L-histidine = ADP + protein N-phospho-L-histidine.</text>
        <dbReference type="EC" id="2.7.13.3"/>
    </reaction>
</comment>
<dbReference type="InterPro" id="IPR001789">
    <property type="entry name" value="Sig_transdc_resp-reg_receiver"/>
</dbReference>
<dbReference type="SMART" id="SM00448">
    <property type="entry name" value="REC"/>
    <property type="match status" value="1"/>
</dbReference>
<feature type="domain" description="Histidine kinase" evidence="5">
    <location>
        <begin position="318"/>
        <end position="538"/>
    </location>
</feature>
<dbReference type="Proteomes" id="UP001549184">
    <property type="component" value="Unassembled WGS sequence"/>
</dbReference>
<dbReference type="PROSITE" id="PS50113">
    <property type="entry name" value="PAC"/>
    <property type="match status" value="1"/>
</dbReference>
<dbReference type="Pfam" id="PF00072">
    <property type="entry name" value="Response_reg"/>
    <property type="match status" value="1"/>
</dbReference>
<dbReference type="PRINTS" id="PR00344">
    <property type="entry name" value="BCTRLSENSOR"/>
</dbReference>
<dbReference type="SUPFAM" id="SSF55785">
    <property type="entry name" value="PYP-like sensor domain (PAS domain)"/>
    <property type="match status" value="1"/>
</dbReference>
<dbReference type="InterPro" id="IPR003594">
    <property type="entry name" value="HATPase_dom"/>
</dbReference>
<dbReference type="InterPro" id="IPR011006">
    <property type="entry name" value="CheY-like_superfamily"/>
</dbReference>
<evidence type="ECO:0000256" key="4">
    <source>
        <dbReference type="PROSITE-ProRule" id="PRU00169"/>
    </source>
</evidence>
<evidence type="ECO:0000313" key="10">
    <source>
        <dbReference type="Proteomes" id="UP001549184"/>
    </source>
</evidence>
<dbReference type="InterPro" id="IPR036097">
    <property type="entry name" value="HisK_dim/P_sf"/>
</dbReference>
<feature type="domain" description="PAC" evidence="8">
    <location>
        <begin position="87"/>
        <end position="137"/>
    </location>
</feature>
<dbReference type="Gene3D" id="3.30.565.10">
    <property type="entry name" value="Histidine kinase-like ATPase, C-terminal domain"/>
    <property type="match status" value="1"/>
</dbReference>
<feature type="domain" description="PAS" evidence="7">
    <location>
        <begin position="10"/>
        <end position="63"/>
    </location>
</feature>
<dbReference type="Gene3D" id="3.40.50.2300">
    <property type="match status" value="1"/>
</dbReference>
<keyword evidence="3 4" id="KW-0597">Phosphoprotein</keyword>
<evidence type="ECO:0000259" key="8">
    <source>
        <dbReference type="PROSITE" id="PS50113"/>
    </source>
</evidence>
<dbReference type="NCBIfam" id="TIGR00229">
    <property type="entry name" value="sensory_box"/>
    <property type="match status" value="1"/>
</dbReference>
<keyword evidence="10" id="KW-1185">Reference proteome</keyword>
<organism evidence="9 10">
    <name type="scientific">Dyella japonica</name>
    <dbReference type="NCBI Taxonomy" id="231455"/>
    <lineage>
        <taxon>Bacteria</taxon>
        <taxon>Pseudomonadati</taxon>
        <taxon>Pseudomonadota</taxon>
        <taxon>Gammaproteobacteria</taxon>
        <taxon>Lysobacterales</taxon>
        <taxon>Rhodanobacteraceae</taxon>
        <taxon>Dyella</taxon>
    </lineage>
</organism>
<dbReference type="EMBL" id="JBEPMU010000001">
    <property type="protein sequence ID" value="MET3650619.1"/>
    <property type="molecule type" value="Genomic_DNA"/>
</dbReference>
<comment type="caution">
    <text evidence="9">The sequence shown here is derived from an EMBL/GenBank/DDBJ whole genome shotgun (WGS) entry which is preliminary data.</text>
</comment>
<dbReference type="CDD" id="cd00130">
    <property type="entry name" value="PAS"/>
    <property type="match status" value="1"/>
</dbReference>
<dbReference type="InterPro" id="IPR035965">
    <property type="entry name" value="PAS-like_dom_sf"/>
</dbReference>
<dbReference type="CDD" id="cd00082">
    <property type="entry name" value="HisKA"/>
    <property type="match status" value="1"/>
</dbReference>
<name>A0ABV2JP46_9GAMM</name>
<dbReference type="Gene3D" id="3.30.450.20">
    <property type="entry name" value="PAS domain"/>
    <property type="match status" value="1"/>
</dbReference>
<dbReference type="InterPro" id="IPR003661">
    <property type="entry name" value="HisK_dim/P_dom"/>
</dbReference>
<dbReference type="Gene3D" id="3.30.450.40">
    <property type="match status" value="1"/>
</dbReference>
<dbReference type="PANTHER" id="PTHR43065">
    <property type="entry name" value="SENSOR HISTIDINE KINASE"/>
    <property type="match status" value="1"/>
</dbReference>
<dbReference type="PROSITE" id="PS50110">
    <property type="entry name" value="RESPONSE_REGULATORY"/>
    <property type="match status" value="1"/>
</dbReference>
<dbReference type="InterPro" id="IPR036890">
    <property type="entry name" value="HATPase_C_sf"/>
</dbReference>
<dbReference type="InterPro" id="IPR000700">
    <property type="entry name" value="PAS-assoc_C"/>
</dbReference>
<evidence type="ECO:0000313" key="9">
    <source>
        <dbReference type="EMBL" id="MET3650619.1"/>
    </source>
</evidence>
<dbReference type="SMART" id="SM00388">
    <property type="entry name" value="HisKA"/>
    <property type="match status" value="1"/>
</dbReference>
<dbReference type="SUPFAM" id="SSF52172">
    <property type="entry name" value="CheY-like"/>
    <property type="match status" value="1"/>
</dbReference>
<dbReference type="PROSITE" id="PS50112">
    <property type="entry name" value="PAS"/>
    <property type="match status" value="1"/>
</dbReference>
<dbReference type="InterPro" id="IPR004358">
    <property type="entry name" value="Sig_transdc_His_kin-like_C"/>
</dbReference>
<dbReference type="InterPro" id="IPR005467">
    <property type="entry name" value="His_kinase_dom"/>
</dbReference>
<protein>
    <recommendedName>
        <fullName evidence="2">histidine kinase</fullName>
        <ecNumber evidence="2">2.7.13.3</ecNumber>
    </recommendedName>
</protein>
<gene>
    <name evidence="9" type="ORF">ABIC75_000321</name>
</gene>
<dbReference type="SMART" id="SM00091">
    <property type="entry name" value="PAS"/>
    <property type="match status" value="1"/>
</dbReference>
<dbReference type="Pfam" id="PF02518">
    <property type="entry name" value="HATPase_c"/>
    <property type="match status" value="1"/>
</dbReference>
<evidence type="ECO:0000259" key="6">
    <source>
        <dbReference type="PROSITE" id="PS50110"/>
    </source>
</evidence>
<sequence length="681" mass="73548">MSDPLSMTGDAELFQALFNTAPDAMIVVDHDGRIVLANPQAENLFGYGSHGLHGLPVEALLPERVRLAHQSHRSSYMANPRVRPMGAGYELTGVRRNGRSFPVEIGLSPIAAQGRTLFAASIRDISETQRARQALVRARYDAATGRVSRLLLESSSYDQAVDSIPSLVASALKAESAAILFRDVHNPLWTCPAAVGMTTALQRRICMNLPEPSWNLGETRLEFDADTPAGIPPQLRKLTETLFGTGMVSATLIPLPDRYEPMGLLLVAMRDKGGFDHDKVHFLQSVANMLAAAVQRSRSEEQLAHAQRLDAIGQLTGGIAHDFNNLLTIISGNLQLLAPTLPDDELSREAIDSAARATEHCAALTSKLLSFASRRRLSPQAVTPMQLLPELREMLARTLGERITVAVACPSDLPAIEVDPSEFDTALVNLAINARDAMPRGGRLDISVHLIDGSEPAPLSTDGKPHVVFRVRDTGLGMTPDVLAHALEPFFTTKEVGKGSGLGLSMVYGFMKQSGGRMTIDSQLGYGTRVELWFPASANPPAISAGPLASVRMGSGTILVVEDEPEVRKVAIAFLRSLGYSTVEAKGAEEALSLLSAHPEIDLLFSDVVLGRGMTGAELAEEVCRRRPGMRVLLTSGHERLTPVVNEAALKAFAMLPKPYHKEDIAEAVYRALGDRLRSRS</sequence>
<evidence type="ECO:0000256" key="2">
    <source>
        <dbReference type="ARBA" id="ARBA00012438"/>
    </source>
</evidence>
<dbReference type="EC" id="2.7.13.3" evidence="2"/>
<feature type="domain" description="Response regulatory" evidence="6">
    <location>
        <begin position="557"/>
        <end position="673"/>
    </location>
</feature>